<evidence type="ECO:0000313" key="2">
    <source>
        <dbReference type="Proteomes" id="UP000264353"/>
    </source>
</evidence>
<dbReference type="PANTHER" id="PTHR33103">
    <property type="entry name" value="OS01G0153900 PROTEIN"/>
    <property type="match status" value="1"/>
</dbReference>
<organism evidence="1 2">
    <name type="scientific">Brassica campestris</name>
    <name type="common">Field mustard</name>
    <dbReference type="NCBI Taxonomy" id="3711"/>
    <lineage>
        <taxon>Eukaryota</taxon>
        <taxon>Viridiplantae</taxon>
        <taxon>Streptophyta</taxon>
        <taxon>Embryophyta</taxon>
        <taxon>Tracheophyta</taxon>
        <taxon>Spermatophyta</taxon>
        <taxon>Magnoliopsida</taxon>
        <taxon>eudicotyledons</taxon>
        <taxon>Gunneridae</taxon>
        <taxon>Pentapetalae</taxon>
        <taxon>rosids</taxon>
        <taxon>malvids</taxon>
        <taxon>Brassicales</taxon>
        <taxon>Brassicaceae</taxon>
        <taxon>Brassiceae</taxon>
        <taxon>Brassica</taxon>
    </lineage>
</organism>
<name>A0A397YQL1_BRACM</name>
<sequence>MAKSVKFSLKLLIDEKRNKVVLAEAEQDFVDVLLSLLTLPMGIIAGLLKDHNTILDCYRNLNKSVSEMDIRHFENDAFKSLLLSPKSSKDIHRKRLKLNMSYTSPTEFFVCPSFFKSASCGSRAYSNFRTICSCGALMDLQIHVPEEEQVEKVIGDVADGVFVNCRSSFIITDDLKVIPNSIGDLINVLKDLGYTGYNDLQETLIDVGFEEVVSLLGCLFTSEAPLTSVFLKKTCMTSMRMHEMLSPPKLKKGNANPGGACSVKVFVRKIDSKIIYAECNEYFIDSLLTFLVHPLEMACSLSNDNTIFGCVGNLCRSQCRGAASTSCYLPDFYICSTNNLIYYAHQSMTYQCLIPHQGYSSRKVARYIDRSLSKSGNIVSMYPKVNPGSSLSCGSGFMKRKTKFVVSDDLTITPMNSSSTIGLLRKMQVDINDLEEFQITISKAELISILRASLVSSSALTDGLSNLLVKKPKIET</sequence>
<gene>
    <name evidence="1" type="ORF">BRARA_G02948</name>
</gene>
<reference evidence="1 2" key="1">
    <citation type="submission" date="2018-06" db="EMBL/GenBank/DDBJ databases">
        <title>WGS assembly of Brassica rapa FPsc.</title>
        <authorList>
            <person name="Bowman J."/>
            <person name="Kohchi T."/>
            <person name="Yamato K."/>
            <person name="Jenkins J."/>
            <person name="Shu S."/>
            <person name="Ishizaki K."/>
            <person name="Yamaoka S."/>
            <person name="Nishihama R."/>
            <person name="Nakamura Y."/>
            <person name="Berger F."/>
            <person name="Adam C."/>
            <person name="Aki S."/>
            <person name="Althoff F."/>
            <person name="Araki T."/>
            <person name="Arteaga-Vazquez M."/>
            <person name="Balasubrmanian S."/>
            <person name="Bauer D."/>
            <person name="Boehm C."/>
            <person name="Briginshaw L."/>
            <person name="Caballero-Perez J."/>
            <person name="Catarino B."/>
            <person name="Chen F."/>
            <person name="Chiyoda S."/>
            <person name="Chovatia M."/>
            <person name="Davies K."/>
            <person name="Delmans M."/>
            <person name="Demura T."/>
            <person name="Dierschke T."/>
            <person name="Dolan L."/>
            <person name="Dorantes-Acosta A."/>
            <person name="Eklund D."/>
            <person name="Florent S."/>
            <person name="Flores-Sandoval E."/>
            <person name="Fujiyama A."/>
            <person name="Fukuzawa H."/>
            <person name="Galik B."/>
            <person name="Grimanelli D."/>
            <person name="Grimwood J."/>
            <person name="Grossniklaus U."/>
            <person name="Hamada T."/>
            <person name="Haseloff J."/>
            <person name="Hetherington A."/>
            <person name="Higo A."/>
            <person name="Hirakawa Y."/>
            <person name="Hundley H."/>
            <person name="Ikeda Y."/>
            <person name="Inoue K."/>
            <person name="Inoue S."/>
            <person name="Ishida S."/>
            <person name="Jia Q."/>
            <person name="Kakita M."/>
            <person name="Kanazawa T."/>
            <person name="Kawai Y."/>
            <person name="Kawashima T."/>
            <person name="Kennedy M."/>
            <person name="Kinose K."/>
            <person name="Kinoshita T."/>
            <person name="Kohara Y."/>
            <person name="Koide E."/>
            <person name="Komatsu K."/>
            <person name="Kopischke S."/>
            <person name="Kubo M."/>
            <person name="Kyozuka J."/>
            <person name="Lagercrantz U."/>
            <person name="Lin S."/>
            <person name="Lindquist E."/>
            <person name="Lipzen A."/>
            <person name="Lu C."/>
            <person name="Luna E."/>
            <person name="Martienssen R."/>
            <person name="Minamino N."/>
            <person name="Mizutani M."/>
            <person name="Mizutani M."/>
            <person name="Mochizuki N."/>
            <person name="Monte I."/>
            <person name="Mosher R."/>
            <person name="Nagasaki H."/>
            <person name="Nakagami H."/>
            <person name="Naramoto S."/>
            <person name="Nishitani K."/>
            <person name="Ohtani M."/>
            <person name="Okamoto T."/>
            <person name="Okumura M."/>
            <person name="Phillips J."/>
            <person name="Pollak B."/>
            <person name="Reinders A."/>
            <person name="Roevekamp M."/>
            <person name="Sano R."/>
            <person name="Sawa S."/>
            <person name="Schmid M."/>
            <person name="Shirakawa M."/>
            <person name="Solano R."/>
            <person name="Spunde A."/>
            <person name="Suetsugu N."/>
            <person name="Sugano S."/>
            <person name="Sugiyama A."/>
            <person name="Sun R."/>
            <person name="Suzuki Y."/>
            <person name="Takenaka M."/>
            <person name="Takezawa D."/>
            <person name="Tomogane H."/>
            <person name="Tsuzuki M."/>
            <person name="Ueda T."/>
            <person name="Umeda M."/>
            <person name="Ward J."/>
            <person name="Watanabe Y."/>
            <person name="Yazaki K."/>
            <person name="Yokoyama R."/>
            <person name="Yoshitake Y."/>
            <person name="Yotsui I."/>
            <person name="Zachgo S."/>
            <person name="Schmutz J."/>
        </authorList>
    </citation>
    <scope>NUCLEOTIDE SEQUENCE [LARGE SCALE GENOMIC DNA]</scope>
    <source>
        <strain evidence="2">cv. B-3</strain>
    </source>
</reference>
<evidence type="ECO:0000313" key="1">
    <source>
        <dbReference type="EMBL" id="RID55702.1"/>
    </source>
</evidence>
<dbReference type="EMBL" id="CM010634">
    <property type="protein sequence ID" value="RID55702.1"/>
    <property type="molecule type" value="Genomic_DNA"/>
</dbReference>
<evidence type="ECO:0008006" key="3">
    <source>
        <dbReference type="Google" id="ProtNLM"/>
    </source>
</evidence>
<protein>
    <recommendedName>
        <fullName evidence="3">DUF674 family protein</fullName>
    </recommendedName>
</protein>
<dbReference type="Pfam" id="PF05056">
    <property type="entry name" value="DUF674"/>
    <property type="match status" value="1"/>
</dbReference>
<dbReference type="Proteomes" id="UP000264353">
    <property type="component" value="Chromosome A7"/>
</dbReference>
<dbReference type="PANTHER" id="PTHR33103:SF55">
    <property type="entry name" value="DUF674 FAMILY PROTEIN"/>
    <property type="match status" value="1"/>
</dbReference>
<dbReference type="InterPro" id="IPR007750">
    <property type="entry name" value="DUF674"/>
</dbReference>
<proteinExistence type="predicted"/>
<accession>A0A397YQL1</accession>
<dbReference type="AlphaFoldDB" id="A0A397YQL1"/>